<sequence length="282" mass="31217">MTDSTAETNVTELEKNAEPAAAEPVKKEDNFFVFLLKLVLVVMIFRSFIFSPFNIPSESMLPTLRNGDYLVAAKWPYGYTSASLPLGAPLIPGRIFAGEPERGDVVIFKHPVDGTDYIKRVIGLPGDTIGMVNGQVVLNDQPIPKVQIEDFVLALSPNTSCHVLAEQVTLDDGRLACSYRQFRETLPSGKSFNVLDFGPMFVDNFEPVIVPEGQMFVMGDNRDNSQDSRFPAEAQRGVGIVPQELLVARASTIMWSTDGSAEWLLPWTWFSALRAERLGDDI</sequence>
<dbReference type="EMBL" id="WTYP01000001">
    <property type="protein sequence ID" value="MXP46855.1"/>
    <property type="molecule type" value="Genomic_DNA"/>
</dbReference>
<feature type="domain" description="Peptidase S26" evidence="11">
    <location>
        <begin position="31"/>
        <end position="255"/>
    </location>
</feature>
<comment type="subcellular location">
    <subcellularLocation>
        <location evidence="9">Membrane</location>
        <topology evidence="9">Single-pass type II membrane protein</topology>
    </subcellularLocation>
</comment>
<dbReference type="InterPro" id="IPR019757">
    <property type="entry name" value="Pept_S26A_signal_pept_1_Lys-AS"/>
</dbReference>
<comment type="catalytic activity">
    <reaction evidence="1 8">
        <text>Cleavage of hydrophobic, N-terminal signal or leader sequences from secreted and periplasmic proteins.</text>
        <dbReference type="EC" id="3.4.21.89"/>
    </reaction>
</comment>
<evidence type="ECO:0000256" key="2">
    <source>
        <dbReference type="ARBA" id="ARBA00009370"/>
    </source>
</evidence>
<reference evidence="12 13" key="1">
    <citation type="submission" date="2019-12" db="EMBL/GenBank/DDBJ databases">
        <title>Genomic-based taxomic classification of the family Erythrobacteraceae.</title>
        <authorList>
            <person name="Xu L."/>
        </authorList>
    </citation>
    <scope>NUCLEOTIDE SEQUENCE [LARGE SCALE GENOMIC DNA]</scope>
    <source>
        <strain evidence="12 13">SW-109</strain>
    </source>
</reference>
<evidence type="ECO:0000313" key="12">
    <source>
        <dbReference type="EMBL" id="MXP46855.1"/>
    </source>
</evidence>
<dbReference type="Proteomes" id="UP000471435">
    <property type="component" value="Unassembled WGS sequence"/>
</dbReference>
<feature type="active site" evidence="7">
    <location>
        <position position="59"/>
    </location>
</feature>
<accession>A0A6I4UZD5</accession>
<keyword evidence="8" id="KW-1133">Transmembrane helix</keyword>
<evidence type="ECO:0000256" key="6">
    <source>
        <dbReference type="ARBA" id="ARBA00022801"/>
    </source>
</evidence>
<dbReference type="Pfam" id="PF10502">
    <property type="entry name" value="Peptidase_S26"/>
    <property type="match status" value="1"/>
</dbReference>
<feature type="compositionally biased region" description="Polar residues" evidence="10">
    <location>
        <begin position="1"/>
        <end position="11"/>
    </location>
</feature>
<comment type="similarity">
    <text evidence="2 9">Belongs to the peptidase S26 family.</text>
</comment>
<dbReference type="PROSITE" id="PS00501">
    <property type="entry name" value="SPASE_I_1"/>
    <property type="match status" value="1"/>
</dbReference>
<dbReference type="InterPro" id="IPR019533">
    <property type="entry name" value="Peptidase_S26"/>
</dbReference>
<proteinExistence type="inferred from homology"/>
<feature type="transmembrane region" description="Helical" evidence="8">
    <location>
        <begin position="31"/>
        <end position="55"/>
    </location>
</feature>
<evidence type="ECO:0000256" key="4">
    <source>
        <dbReference type="ARBA" id="ARBA00019232"/>
    </source>
</evidence>
<keyword evidence="13" id="KW-1185">Reference proteome</keyword>
<dbReference type="EC" id="3.4.21.89" evidence="3 8"/>
<dbReference type="PROSITE" id="PS00761">
    <property type="entry name" value="SPASE_I_3"/>
    <property type="match status" value="1"/>
</dbReference>
<dbReference type="CDD" id="cd06530">
    <property type="entry name" value="S26_SPase_I"/>
    <property type="match status" value="1"/>
</dbReference>
<dbReference type="PRINTS" id="PR00727">
    <property type="entry name" value="LEADERPTASE"/>
</dbReference>
<dbReference type="GO" id="GO:0006465">
    <property type="term" value="P:signal peptide processing"/>
    <property type="evidence" value="ECO:0007669"/>
    <property type="project" value="InterPro"/>
</dbReference>
<dbReference type="Gene3D" id="2.10.109.10">
    <property type="entry name" value="Umud Fragment, subunit A"/>
    <property type="match status" value="1"/>
</dbReference>
<keyword evidence="8" id="KW-0812">Transmembrane</keyword>
<organism evidence="12 13">
    <name type="scientific">Pontixanthobacter luteolus</name>
    <dbReference type="NCBI Taxonomy" id="295089"/>
    <lineage>
        <taxon>Bacteria</taxon>
        <taxon>Pseudomonadati</taxon>
        <taxon>Pseudomonadota</taxon>
        <taxon>Alphaproteobacteria</taxon>
        <taxon>Sphingomonadales</taxon>
        <taxon>Erythrobacteraceae</taxon>
        <taxon>Pontixanthobacter</taxon>
    </lineage>
</organism>
<dbReference type="GO" id="GO:0009003">
    <property type="term" value="F:signal peptidase activity"/>
    <property type="evidence" value="ECO:0007669"/>
    <property type="project" value="UniProtKB-EC"/>
</dbReference>
<name>A0A6I4UZD5_9SPHN</name>
<evidence type="ECO:0000256" key="8">
    <source>
        <dbReference type="RuleBase" id="RU003993"/>
    </source>
</evidence>
<dbReference type="PANTHER" id="PTHR43390:SF1">
    <property type="entry name" value="CHLOROPLAST PROCESSING PEPTIDASE"/>
    <property type="match status" value="1"/>
</dbReference>
<dbReference type="PROSITE" id="PS00760">
    <property type="entry name" value="SPASE_I_2"/>
    <property type="match status" value="1"/>
</dbReference>
<evidence type="ECO:0000313" key="13">
    <source>
        <dbReference type="Proteomes" id="UP000471435"/>
    </source>
</evidence>
<dbReference type="PANTHER" id="PTHR43390">
    <property type="entry name" value="SIGNAL PEPTIDASE I"/>
    <property type="match status" value="1"/>
</dbReference>
<keyword evidence="6 8" id="KW-0378">Hydrolase</keyword>
<dbReference type="InterPro" id="IPR019756">
    <property type="entry name" value="Pept_S26A_signal_pept_1_Ser-AS"/>
</dbReference>
<gene>
    <name evidence="12" type="primary">lepB</name>
    <name evidence="12" type="ORF">GRI43_05555</name>
</gene>
<evidence type="ECO:0000256" key="1">
    <source>
        <dbReference type="ARBA" id="ARBA00000677"/>
    </source>
</evidence>
<dbReference type="OrthoDB" id="9815782at2"/>
<evidence type="ECO:0000259" key="11">
    <source>
        <dbReference type="Pfam" id="PF10502"/>
    </source>
</evidence>
<dbReference type="InterPro" id="IPR036286">
    <property type="entry name" value="LexA/Signal_pep-like_sf"/>
</dbReference>
<evidence type="ECO:0000256" key="10">
    <source>
        <dbReference type="SAM" id="MobiDB-lite"/>
    </source>
</evidence>
<protein>
    <recommendedName>
        <fullName evidence="4 8">Signal peptidase I</fullName>
        <ecNumber evidence="3 8">3.4.21.89</ecNumber>
    </recommendedName>
</protein>
<dbReference type="RefSeq" id="WP_160730045.1">
    <property type="nucleotide sequence ID" value="NZ_CANLWR010000001.1"/>
</dbReference>
<dbReference type="SUPFAM" id="SSF51306">
    <property type="entry name" value="LexA/Signal peptidase"/>
    <property type="match status" value="1"/>
</dbReference>
<dbReference type="NCBIfam" id="TIGR02227">
    <property type="entry name" value="sigpep_I_bact"/>
    <property type="match status" value="1"/>
</dbReference>
<evidence type="ECO:0000256" key="5">
    <source>
        <dbReference type="ARBA" id="ARBA00022670"/>
    </source>
</evidence>
<dbReference type="InterPro" id="IPR000223">
    <property type="entry name" value="Pept_S26A_signal_pept_1"/>
</dbReference>
<dbReference type="GO" id="GO:0004252">
    <property type="term" value="F:serine-type endopeptidase activity"/>
    <property type="evidence" value="ECO:0007669"/>
    <property type="project" value="InterPro"/>
</dbReference>
<dbReference type="InterPro" id="IPR019758">
    <property type="entry name" value="Pept_S26A_signal_pept_1_CS"/>
</dbReference>
<keyword evidence="5 8" id="KW-0645">Protease</keyword>
<dbReference type="GO" id="GO:0016020">
    <property type="term" value="C:membrane"/>
    <property type="evidence" value="ECO:0007669"/>
    <property type="project" value="UniProtKB-SubCell"/>
</dbReference>
<feature type="active site" evidence="7">
    <location>
        <position position="119"/>
    </location>
</feature>
<evidence type="ECO:0000256" key="3">
    <source>
        <dbReference type="ARBA" id="ARBA00013208"/>
    </source>
</evidence>
<comment type="caution">
    <text evidence="12">The sequence shown here is derived from an EMBL/GenBank/DDBJ whole genome shotgun (WGS) entry which is preliminary data.</text>
</comment>
<keyword evidence="8" id="KW-0472">Membrane</keyword>
<feature type="region of interest" description="Disordered" evidence="10">
    <location>
        <begin position="1"/>
        <end position="21"/>
    </location>
</feature>
<evidence type="ECO:0000256" key="7">
    <source>
        <dbReference type="PIRSR" id="PIRSR600223-1"/>
    </source>
</evidence>
<dbReference type="AlphaFoldDB" id="A0A6I4UZD5"/>
<evidence type="ECO:0000256" key="9">
    <source>
        <dbReference type="RuleBase" id="RU362042"/>
    </source>
</evidence>